<reference evidence="21" key="2">
    <citation type="submission" date="2022-11" db="EMBL/GenBank/DDBJ databases">
        <title>Prophages regulate Shewanella fidelis motility and biofilm formation: implications for gut colonization dynamics in Ciona robusta.</title>
        <authorList>
            <person name="Natarajan O."/>
            <person name="Gibboney S.L."/>
            <person name="Young M.N."/>
            <person name="Lim S.J."/>
            <person name="Pluta N."/>
            <person name="Atkinson C.G.F."/>
            <person name="Leigh B.A."/>
            <person name="Liberti A."/>
            <person name="Kees E."/>
            <person name="Breitbart M."/>
            <person name="Gralnick J."/>
            <person name="Dishaw L.J."/>
        </authorList>
    </citation>
    <scope>NUCLEOTIDE SEQUENCE</scope>
    <source>
        <strain evidence="21">3313</strain>
    </source>
</reference>
<evidence type="ECO:0000256" key="6">
    <source>
        <dbReference type="ARBA" id="ARBA00022553"/>
    </source>
</evidence>
<dbReference type="SUPFAM" id="SSF55874">
    <property type="entry name" value="ATPase domain of HSP90 chaperone/DNA topoisomerase II/histidine kinase"/>
    <property type="match status" value="1"/>
</dbReference>
<keyword evidence="6 15" id="KW-0597">Phosphoprotein</keyword>
<evidence type="ECO:0000256" key="8">
    <source>
        <dbReference type="ARBA" id="ARBA00022692"/>
    </source>
</evidence>
<dbReference type="InterPro" id="IPR003594">
    <property type="entry name" value="HATPase_dom"/>
</dbReference>
<dbReference type="InterPro" id="IPR004358">
    <property type="entry name" value="Sig_transdc_His_kin-like_C"/>
</dbReference>
<evidence type="ECO:0000313" key="24">
    <source>
        <dbReference type="Proteomes" id="UP001271263"/>
    </source>
</evidence>
<evidence type="ECO:0000256" key="7">
    <source>
        <dbReference type="ARBA" id="ARBA00022679"/>
    </source>
</evidence>
<organism evidence="21 23">
    <name type="scientific">Shewanella fidelis</name>
    <dbReference type="NCBI Taxonomy" id="173509"/>
    <lineage>
        <taxon>Bacteria</taxon>
        <taxon>Pseudomonadati</taxon>
        <taxon>Pseudomonadota</taxon>
        <taxon>Gammaproteobacteria</taxon>
        <taxon>Alteromonadales</taxon>
        <taxon>Shewanellaceae</taxon>
        <taxon>Shewanella</taxon>
    </lineage>
</organism>
<keyword evidence="14 17" id="KW-0472">Membrane</keyword>
<keyword evidence="24" id="KW-1185">Reference proteome</keyword>
<evidence type="ECO:0000313" key="22">
    <source>
        <dbReference type="EMBL" id="MDW4824686.1"/>
    </source>
</evidence>
<dbReference type="InterPro" id="IPR036097">
    <property type="entry name" value="HisK_dim/P_sf"/>
</dbReference>
<evidence type="ECO:0000256" key="16">
    <source>
        <dbReference type="SAM" id="Coils"/>
    </source>
</evidence>
<dbReference type="RefSeq" id="WP_310655989.1">
    <property type="nucleotide sequence ID" value="NZ_JAPMLA010000005.1"/>
</dbReference>
<evidence type="ECO:0000256" key="4">
    <source>
        <dbReference type="ARBA" id="ARBA00022475"/>
    </source>
</evidence>
<evidence type="ECO:0000256" key="9">
    <source>
        <dbReference type="ARBA" id="ARBA00022741"/>
    </source>
</evidence>
<keyword evidence="12 17" id="KW-1133">Transmembrane helix</keyword>
<dbReference type="InterPro" id="IPR003660">
    <property type="entry name" value="HAMP_dom"/>
</dbReference>
<dbReference type="EC" id="2.7.13.3" evidence="3"/>
<dbReference type="SUPFAM" id="SSF47226">
    <property type="entry name" value="Histidine-containing phosphotransfer domain, HPT domain"/>
    <property type="match status" value="1"/>
</dbReference>
<dbReference type="Gene3D" id="3.30.565.10">
    <property type="entry name" value="Histidine kinase-like ATPase, C-terminal domain"/>
    <property type="match status" value="1"/>
</dbReference>
<evidence type="ECO:0000256" key="10">
    <source>
        <dbReference type="ARBA" id="ARBA00022777"/>
    </source>
</evidence>
<dbReference type="Pfam" id="PF01627">
    <property type="entry name" value="Hpt"/>
    <property type="match status" value="1"/>
</dbReference>
<dbReference type="Gene3D" id="1.20.58.920">
    <property type="match status" value="1"/>
</dbReference>
<evidence type="ECO:0000256" key="12">
    <source>
        <dbReference type="ARBA" id="ARBA00022989"/>
    </source>
</evidence>
<keyword evidence="11" id="KW-0067">ATP-binding</keyword>
<dbReference type="InterPro" id="IPR036890">
    <property type="entry name" value="HATPase_C_sf"/>
</dbReference>
<dbReference type="PRINTS" id="PR00344">
    <property type="entry name" value="BCTRLSENSOR"/>
</dbReference>
<dbReference type="Pfam" id="PF02518">
    <property type="entry name" value="HATPase_c"/>
    <property type="match status" value="1"/>
</dbReference>
<dbReference type="PROSITE" id="PS50109">
    <property type="entry name" value="HIS_KIN"/>
    <property type="match status" value="1"/>
</dbReference>
<sequence>MFLPNSPLPKLSLSRKSLIGRLMLAFGLLGSLLLLLVTLGSISLRGLQEADKYLYNRALPASEAASQLALSSSALAENAKQLGLTEDESQRQLIGRKLSIESATMLGEIKILKQLEVNFDFSLEQSASEIIVDVSKLGEQVGRRIAVSRDLQQRGQALVDAANKSTKLLLAELAIVDSGILSKLSLAYPDAVGAEKTAQLLDTLIERDLDTQERLNRALKIVHNIALIGQMFQSPELESGIYSLLGDIGSSSTQVIYDIPSHSVASQVAKDSGFIQQDKFARAVGDVEVRYLSSLTSLTKIIGDPNRANALSQQFSVLQKLPESVALQQEYTQYNRAQELQLQQITDKLDELNDIVSTAMQFQRLEAENARHEYLKQLSWSKAGLWVTGLLMFLVIFVVVYKVIYKGIALKLDAATKALAQLSLGNTAVTIDTQGDDELAAMASAIKAFKQKTDHNQKLQAELRDTAAELFEHKQALEVKVEERTQELAEANIQLDKESKGHELAREMAEQANQAKSLFLATMSHEIRTPLNGLLGTLTLLGHSNLPPAQQQMLALSQYSGTLLQTVLNDILDFSRLEQRKLANEPRAVDINELLDQVVAIMLAGAGLAGLTLRSSHENLPKWVYIDGPKLRQVLLNLLGNAIKFTPQGKVELIVEAQGKQLLFRVQDTGVGIDAAAMKKLFKAYSNESSKGRDRGTGLGLAISKQLVELMNSDVSNYCNSQVLASDVMLSDVGVWVESEVGKGSCFGFSLPLVICDCPDIEQQTHTKVAAAKHVLVIEDNKINAMVAQGFLAHLGHSSELAKSCEAARLLYTVEKAQQFDAVMLDIQLGDGSGVELLEELQQVNQQAGHQLEIAAFTAQLQADDMQHYQAKGFNLVLMKPLDMQALSNWLGNAEPLVSIEPSASKAPSRIDAAPAIPDPQVSSVVQESPTLLDTGQLEQDLNYLGLETVKELAAIFEQSSEVHFTGLMQADADVKHILHALKGSSANIGLHALSLKCKQLELKGLTQSEYQTQEQQALSALRKDSIAALQLWISQQD</sequence>
<feature type="transmembrane region" description="Helical" evidence="17">
    <location>
        <begin position="383"/>
        <end position="404"/>
    </location>
</feature>
<dbReference type="GO" id="GO:0005886">
    <property type="term" value="C:plasma membrane"/>
    <property type="evidence" value="ECO:0007669"/>
    <property type="project" value="UniProtKB-SubCell"/>
</dbReference>
<dbReference type="Gene3D" id="3.40.50.2300">
    <property type="match status" value="1"/>
</dbReference>
<evidence type="ECO:0000256" key="14">
    <source>
        <dbReference type="ARBA" id="ARBA00023136"/>
    </source>
</evidence>
<dbReference type="Pfam" id="PF00072">
    <property type="entry name" value="Response_reg"/>
    <property type="match status" value="1"/>
</dbReference>
<dbReference type="SMART" id="SM00448">
    <property type="entry name" value="REC"/>
    <property type="match status" value="1"/>
</dbReference>
<comment type="caution">
    <text evidence="21">The sequence shown here is derived from an EMBL/GenBank/DDBJ whole genome shotgun (WGS) entry which is preliminary data.</text>
</comment>
<feature type="domain" description="HAMP" evidence="20">
    <location>
        <begin position="406"/>
        <end position="458"/>
    </location>
</feature>
<dbReference type="PIRSF" id="PIRSF036437">
    <property type="entry name" value="HK_TorS"/>
    <property type="match status" value="1"/>
</dbReference>
<keyword evidence="9" id="KW-0547">Nucleotide-binding</keyword>
<dbReference type="InterPro" id="IPR003661">
    <property type="entry name" value="HisK_dim/P_dom"/>
</dbReference>
<dbReference type="PROSITE" id="PS50110">
    <property type="entry name" value="RESPONSE_REGULATORY"/>
    <property type="match status" value="1"/>
</dbReference>
<dbReference type="CDD" id="cd16922">
    <property type="entry name" value="HATPase_EvgS-ArcB-TorS-like"/>
    <property type="match status" value="1"/>
</dbReference>
<evidence type="ECO:0000256" key="13">
    <source>
        <dbReference type="ARBA" id="ARBA00023012"/>
    </source>
</evidence>
<dbReference type="InterPro" id="IPR038188">
    <property type="entry name" value="TorS_sensor_sf"/>
</dbReference>
<dbReference type="AlphaFoldDB" id="A0AAW8NIA6"/>
<dbReference type="SUPFAM" id="SSF52172">
    <property type="entry name" value="CheY-like"/>
    <property type="match status" value="1"/>
</dbReference>
<dbReference type="GO" id="GO:0005524">
    <property type="term" value="F:ATP binding"/>
    <property type="evidence" value="ECO:0007669"/>
    <property type="project" value="UniProtKB-KW"/>
</dbReference>
<keyword evidence="10 21" id="KW-0418">Kinase</keyword>
<evidence type="ECO:0000259" key="18">
    <source>
        <dbReference type="PROSITE" id="PS50109"/>
    </source>
</evidence>
<dbReference type="Proteomes" id="UP001259340">
    <property type="component" value="Unassembled WGS sequence"/>
</dbReference>
<dbReference type="Gene3D" id="6.10.340.10">
    <property type="match status" value="1"/>
</dbReference>
<evidence type="ECO:0000256" key="2">
    <source>
        <dbReference type="ARBA" id="ARBA00004429"/>
    </source>
</evidence>
<dbReference type="PANTHER" id="PTHR43047">
    <property type="entry name" value="TWO-COMPONENT HISTIDINE PROTEIN KINASE"/>
    <property type="match status" value="1"/>
</dbReference>
<dbReference type="InterPro" id="IPR005467">
    <property type="entry name" value="His_kinase_dom"/>
</dbReference>
<dbReference type="GO" id="GO:0000155">
    <property type="term" value="F:phosphorelay sensor kinase activity"/>
    <property type="evidence" value="ECO:0007669"/>
    <property type="project" value="InterPro"/>
</dbReference>
<dbReference type="InterPro" id="IPR036641">
    <property type="entry name" value="HPT_dom_sf"/>
</dbReference>
<dbReference type="CDD" id="cd17546">
    <property type="entry name" value="REC_hyHK_CKI1_RcsC-like"/>
    <property type="match status" value="1"/>
</dbReference>
<dbReference type="CDD" id="cd00082">
    <property type="entry name" value="HisKA"/>
    <property type="match status" value="1"/>
</dbReference>
<keyword evidence="16" id="KW-0175">Coiled coil</keyword>
<feature type="domain" description="Histidine kinase" evidence="18">
    <location>
        <begin position="522"/>
        <end position="755"/>
    </location>
</feature>
<protein>
    <recommendedName>
        <fullName evidence="3">histidine kinase</fullName>
        <ecNumber evidence="3">2.7.13.3</ecNumber>
    </recommendedName>
</protein>
<evidence type="ECO:0000313" key="23">
    <source>
        <dbReference type="Proteomes" id="UP001259340"/>
    </source>
</evidence>
<keyword evidence="5" id="KW-0997">Cell inner membrane</keyword>
<feature type="domain" description="Response regulatory" evidence="19">
    <location>
        <begin position="774"/>
        <end position="895"/>
    </location>
</feature>
<comment type="subcellular location">
    <subcellularLocation>
        <location evidence="2">Cell inner membrane</location>
        <topology evidence="2">Multi-pass membrane protein</topology>
    </subcellularLocation>
</comment>
<dbReference type="EMBL" id="JAPMLD010000004">
    <property type="protein sequence ID" value="MDW4824686.1"/>
    <property type="molecule type" value="Genomic_DNA"/>
</dbReference>
<dbReference type="InterPro" id="IPR008207">
    <property type="entry name" value="Sig_transdc_His_kin_Hpt_dom"/>
</dbReference>
<dbReference type="PROSITE" id="PS50885">
    <property type="entry name" value="HAMP"/>
    <property type="match status" value="1"/>
</dbReference>
<evidence type="ECO:0000259" key="20">
    <source>
        <dbReference type="PROSITE" id="PS50885"/>
    </source>
</evidence>
<dbReference type="InterPro" id="IPR014302">
    <property type="entry name" value="Sig_transdc_His_kinase_TorS"/>
</dbReference>
<keyword evidence="7 21" id="KW-0808">Transferase</keyword>
<evidence type="ECO:0000256" key="1">
    <source>
        <dbReference type="ARBA" id="ARBA00000085"/>
    </source>
</evidence>
<dbReference type="FunFam" id="1.10.287.130:FF:000004">
    <property type="entry name" value="Ethylene receptor 1"/>
    <property type="match status" value="1"/>
</dbReference>
<dbReference type="SMART" id="SM00388">
    <property type="entry name" value="HisKA"/>
    <property type="match status" value="1"/>
</dbReference>
<dbReference type="InterPro" id="IPR011006">
    <property type="entry name" value="CheY-like_superfamily"/>
</dbReference>
<evidence type="ECO:0000256" key="11">
    <source>
        <dbReference type="ARBA" id="ARBA00022840"/>
    </source>
</evidence>
<dbReference type="Pfam" id="PF00512">
    <property type="entry name" value="HisKA"/>
    <property type="match status" value="1"/>
</dbReference>
<dbReference type="InterPro" id="IPR001789">
    <property type="entry name" value="Sig_transdc_resp-reg_receiver"/>
</dbReference>
<proteinExistence type="predicted"/>
<dbReference type="Proteomes" id="UP001271263">
    <property type="component" value="Unassembled WGS sequence"/>
</dbReference>
<keyword evidence="4" id="KW-1003">Cell membrane</keyword>
<name>A0AAW8NIA6_9GAMM</name>
<dbReference type="SMART" id="SM00387">
    <property type="entry name" value="HATPase_c"/>
    <property type="match status" value="1"/>
</dbReference>
<evidence type="ECO:0000256" key="15">
    <source>
        <dbReference type="PROSITE-ProRule" id="PRU00169"/>
    </source>
</evidence>
<keyword evidence="13" id="KW-0902">Two-component regulatory system</keyword>
<evidence type="ECO:0000313" key="21">
    <source>
        <dbReference type="EMBL" id="MDR8522607.1"/>
    </source>
</evidence>
<dbReference type="EMBL" id="JAPMLE010000001">
    <property type="protein sequence ID" value="MDR8522607.1"/>
    <property type="molecule type" value="Genomic_DNA"/>
</dbReference>
<evidence type="ECO:0000259" key="19">
    <source>
        <dbReference type="PROSITE" id="PS50110"/>
    </source>
</evidence>
<comment type="catalytic activity">
    <reaction evidence="1">
        <text>ATP + protein L-histidine = ADP + protein N-phospho-L-histidine.</text>
        <dbReference type="EC" id="2.7.13.3"/>
    </reaction>
</comment>
<evidence type="ECO:0000256" key="5">
    <source>
        <dbReference type="ARBA" id="ARBA00022519"/>
    </source>
</evidence>
<reference evidence="22 24" key="1">
    <citation type="journal article" date="2022" name="bioRxiv">
        <title>Prophages regulate Shewanella fidelis 3313 motility and biofilm formation: implications for gut colonization dynamics in Ciona robusta.</title>
        <authorList>
            <person name="Natarajan O."/>
            <person name="Gibboney S.L."/>
            <person name="Young M.N."/>
            <person name="Lim S.J."/>
            <person name="Pluta N."/>
            <person name="Atkinson C.G."/>
            <person name="Leigh B.A."/>
            <person name="Liberti A."/>
            <person name="Kees E.D."/>
            <person name="Breitbart M."/>
            <person name="Gralnick J.A."/>
            <person name="Dishaw L.J."/>
        </authorList>
    </citation>
    <scope>NUCLEOTIDE SEQUENCE [LARGE SCALE GENOMIC DNA]</scope>
    <source>
        <strain evidence="22 24">JG4066</strain>
    </source>
</reference>
<dbReference type="NCBIfam" id="TIGR02956">
    <property type="entry name" value="TMAO_torS"/>
    <property type="match status" value="1"/>
</dbReference>
<evidence type="ECO:0000256" key="17">
    <source>
        <dbReference type="SAM" id="Phobius"/>
    </source>
</evidence>
<dbReference type="Gene3D" id="1.10.287.130">
    <property type="match status" value="1"/>
</dbReference>
<feature type="coiled-coil region" evidence="16">
    <location>
        <begin position="456"/>
        <end position="494"/>
    </location>
</feature>
<dbReference type="Gene3D" id="1.20.120.160">
    <property type="entry name" value="HPT domain"/>
    <property type="match status" value="1"/>
</dbReference>
<evidence type="ECO:0000256" key="3">
    <source>
        <dbReference type="ARBA" id="ARBA00012438"/>
    </source>
</evidence>
<dbReference type="SUPFAM" id="SSF47384">
    <property type="entry name" value="Homodimeric domain of signal transducing histidine kinase"/>
    <property type="match status" value="1"/>
</dbReference>
<accession>A0AAW8NIA6</accession>
<gene>
    <name evidence="21" type="primary">torS</name>
    <name evidence="21" type="ORF">OS133_02700</name>
    <name evidence="22" type="ORF">OS134_11510</name>
</gene>
<dbReference type="Pfam" id="PF21689">
    <property type="entry name" value="TorS_sensor_domain"/>
    <property type="match status" value="1"/>
</dbReference>
<keyword evidence="8 17" id="KW-0812">Transmembrane</keyword>
<feature type="modified residue" description="4-aspartylphosphate" evidence="15">
    <location>
        <position position="826"/>
    </location>
</feature>